<dbReference type="InParanoid" id="A0A200RCC0"/>
<protein>
    <recommendedName>
        <fullName evidence="1">DUF632 domain-containing protein</fullName>
    </recommendedName>
</protein>
<dbReference type="OrthoDB" id="674656at2759"/>
<sequence>MSYRYLRTDNTNQKIVCLLIELTSHFVKSVFVRSIEPTGRWDELGNTWAEISTGLRNLLCIINYFDSLMQDVATAVDPWMAKMWETMSMHHKAQLKIVDDLRSLDISQSPSETSDEHHGRTVQLWNVVEEWDSQFRKLVTHKKEYIKALNSWLKLNLIPIESSLKEKVSSPPRVARPPIQSLLLAWQEHLEKLPDEFARSAISTFAHIIKNIMLHQEDEVKMKMKCEGTRKELSRKTQDLKDSFNKHKDIGRSEDANQKDPFIDKQIIVESLKKRLEEELEAHHRQCRQVRDKSIVSLKTHLPELFRAMSDFTSACSIMYRKLQSIAQSQNNPARGSS</sequence>
<feature type="domain" description="DUF632" evidence="1">
    <location>
        <begin position="80"/>
        <end position="210"/>
    </location>
</feature>
<comment type="caution">
    <text evidence="2">The sequence shown here is derived from an EMBL/GenBank/DDBJ whole genome shotgun (WGS) entry which is preliminary data.</text>
</comment>
<dbReference type="STRING" id="56857.A0A200RCC0"/>
<gene>
    <name evidence="2" type="ORF">BVC80_157g178</name>
</gene>
<reference evidence="2 3" key="1">
    <citation type="journal article" date="2017" name="Mol. Plant">
        <title>The Genome of Medicinal Plant Macleaya cordata Provides New Insights into Benzylisoquinoline Alkaloids Metabolism.</title>
        <authorList>
            <person name="Liu X."/>
            <person name="Liu Y."/>
            <person name="Huang P."/>
            <person name="Ma Y."/>
            <person name="Qing Z."/>
            <person name="Tang Q."/>
            <person name="Cao H."/>
            <person name="Cheng P."/>
            <person name="Zheng Y."/>
            <person name="Yuan Z."/>
            <person name="Zhou Y."/>
            <person name="Liu J."/>
            <person name="Tang Z."/>
            <person name="Zhuo Y."/>
            <person name="Zhang Y."/>
            <person name="Yu L."/>
            <person name="Huang J."/>
            <person name="Yang P."/>
            <person name="Peng Q."/>
            <person name="Zhang J."/>
            <person name="Jiang W."/>
            <person name="Zhang Z."/>
            <person name="Lin K."/>
            <person name="Ro D.K."/>
            <person name="Chen X."/>
            <person name="Xiong X."/>
            <person name="Shang Y."/>
            <person name="Huang S."/>
            <person name="Zeng J."/>
        </authorList>
    </citation>
    <scope>NUCLEOTIDE SEQUENCE [LARGE SCALE GENOMIC DNA]</scope>
    <source>
        <strain evidence="3">cv. BLH2017</strain>
        <tissue evidence="2">Root</tissue>
    </source>
</reference>
<dbReference type="PANTHER" id="PTHR21450:SF7">
    <property type="entry name" value="DNA LIGASE (DUF630 AND DUF632)"/>
    <property type="match status" value="1"/>
</dbReference>
<dbReference type="Proteomes" id="UP000195402">
    <property type="component" value="Unassembled WGS sequence"/>
</dbReference>
<evidence type="ECO:0000313" key="2">
    <source>
        <dbReference type="EMBL" id="OVA20359.1"/>
    </source>
</evidence>
<dbReference type="OMA" id="TELYCIS"/>
<accession>A0A200RCC0</accession>
<dbReference type="AlphaFoldDB" id="A0A200RCC0"/>
<evidence type="ECO:0000259" key="1">
    <source>
        <dbReference type="Pfam" id="PF04782"/>
    </source>
</evidence>
<dbReference type="EMBL" id="MVGT01000143">
    <property type="protein sequence ID" value="OVA20359.1"/>
    <property type="molecule type" value="Genomic_DNA"/>
</dbReference>
<dbReference type="InterPro" id="IPR006867">
    <property type="entry name" value="DUF632"/>
</dbReference>
<evidence type="ECO:0000313" key="3">
    <source>
        <dbReference type="Proteomes" id="UP000195402"/>
    </source>
</evidence>
<keyword evidence="3" id="KW-1185">Reference proteome</keyword>
<proteinExistence type="predicted"/>
<dbReference type="PANTHER" id="PTHR21450">
    <property type="entry name" value="PROTEIN ALTERED PHOSPHATE STARVATION RESPONSE 1"/>
    <property type="match status" value="1"/>
</dbReference>
<organism evidence="2 3">
    <name type="scientific">Macleaya cordata</name>
    <name type="common">Five-seeded plume-poppy</name>
    <name type="synonym">Bocconia cordata</name>
    <dbReference type="NCBI Taxonomy" id="56857"/>
    <lineage>
        <taxon>Eukaryota</taxon>
        <taxon>Viridiplantae</taxon>
        <taxon>Streptophyta</taxon>
        <taxon>Embryophyta</taxon>
        <taxon>Tracheophyta</taxon>
        <taxon>Spermatophyta</taxon>
        <taxon>Magnoliopsida</taxon>
        <taxon>Ranunculales</taxon>
        <taxon>Papaveraceae</taxon>
        <taxon>Papaveroideae</taxon>
        <taxon>Macleaya</taxon>
    </lineage>
</organism>
<name>A0A200RCC0_MACCD</name>
<dbReference type="Pfam" id="PF04782">
    <property type="entry name" value="DUF632"/>
    <property type="match status" value="1"/>
</dbReference>